<keyword evidence="1" id="KW-0812">Transmembrane</keyword>
<feature type="transmembrane region" description="Helical" evidence="1">
    <location>
        <begin position="7"/>
        <end position="28"/>
    </location>
</feature>
<keyword evidence="1" id="KW-1133">Transmembrane helix</keyword>
<gene>
    <name evidence="2" type="ORF">ECRASSUSDP1_LOCUS11241</name>
</gene>
<accession>A0AAD1UN31</accession>
<evidence type="ECO:0000313" key="2">
    <source>
        <dbReference type="EMBL" id="CAI2369935.1"/>
    </source>
</evidence>
<dbReference type="AlphaFoldDB" id="A0AAD1UN31"/>
<reference evidence="2" key="1">
    <citation type="submission" date="2023-07" db="EMBL/GenBank/DDBJ databases">
        <authorList>
            <consortium name="AG Swart"/>
            <person name="Singh M."/>
            <person name="Singh A."/>
            <person name="Seah K."/>
            <person name="Emmerich C."/>
        </authorList>
    </citation>
    <scope>NUCLEOTIDE SEQUENCE</scope>
    <source>
        <strain evidence="2">DP1</strain>
    </source>
</reference>
<dbReference type="Proteomes" id="UP001295684">
    <property type="component" value="Unassembled WGS sequence"/>
</dbReference>
<dbReference type="EMBL" id="CAMPGE010011094">
    <property type="protein sequence ID" value="CAI2369935.1"/>
    <property type="molecule type" value="Genomic_DNA"/>
</dbReference>
<evidence type="ECO:0000256" key="1">
    <source>
        <dbReference type="SAM" id="Phobius"/>
    </source>
</evidence>
<proteinExistence type="predicted"/>
<comment type="caution">
    <text evidence="2">The sequence shown here is derived from an EMBL/GenBank/DDBJ whole genome shotgun (WGS) entry which is preliminary data.</text>
</comment>
<evidence type="ECO:0000313" key="3">
    <source>
        <dbReference type="Proteomes" id="UP001295684"/>
    </source>
</evidence>
<name>A0AAD1UN31_EUPCR</name>
<keyword evidence="3" id="KW-1185">Reference proteome</keyword>
<organism evidence="2 3">
    <name type="scientific">Euplotes crassus</name>
    <dbReference type="NCBI Taxonomy" id="5936"/>
    <lineage>
        <taxon>Eukaryota</taxon>
        <taxon>Sar</taxon>
        <taxon>Alveolata</taxon>
        <taxon>Ciliophora</taxon>
        <taxon>Intramacronucleata</taxon>
        <taxon>Spirotrichea</taxon>
        <taxon>Hypotrichia</taxon>
        <taxon>Euplotida</taxon>
        <taxon>Euplotidae</taxon>
        <taxon>Moneuplotes</taxon>
    </lineage>
</organism>
<keyword evidence="1" id="KW-0472">Membrane</keyword>
<sequence length="126" mass="14427">MIIFDSFLFKLLFSMVFITSFPTCIFRGSNQGQFLLNFSILFFREVQTLVVVLRISIEIRDAVPNIFLNTNTVIGSLASAPRQQLISINHCENVFALMELFLGIPIRQPQCFLCEQESGDNYPKHC</sequence>
<protein>
    <submittedName>
        <fullName evidence="2">Uncharacterized protein</fullName>
    </submittedName>
</protein>